<gene>
    <name evidence="1" type="ORF">J2S08_000930</name>
</gene>
<name>A0ABT9WPI9_9BACI</name>
<dbReference type="EMBL" id="JAUSTT010000004">
    <property type="protein sequence ID" value="MDQ0175096.1"/>
    <property type="molecule type" value="Genomic_DNA"/>
</dbReference>
<sequence length="31" mass="3508">MSNKKMQKIVIFLMLFAMLATSLLAGLSFLF</sequence>
<dbReference type="NCBIfam" id="NF033880">
    <property type="entry name" value="Prli42"/>
    <property type="match status" value="1"/>
</dbReference>
<organism evidence="1 2">
    <name type="scientific">Bacillus chungangensis</name>
    <dbReference type="NCBI Taxonomy" id="587633"/>
    <lineage>
        <taxon>Bacteria</taxon>
        <taxon>Bacillati</taxon>
        <taxon>Bacillota</taxon>
        <taxon>Bacilli</taxon>
        <taxon>Bacillales</taxon>
        <taxon>Bacillaceae</taxon>
        <taxon>Bacillus</taxon>
    </lineage>
</organism>
<dbReference type="InterPro" id="IPR049722">
    <property type="entry name" value="Prli42-like"/>
</dbReference>
<reference evidence="1 2" key="1">
    <citation type="submission" date="2023-07" db="EMBL/GenBank/DDBJ databases">
        <title>Genomic Encyclopedia of Type Strains, Phase IV (KMG-IV): sequencing the most valuable type-strain genomes for metagenomic binning, comparative biology and taxonomic classification.</title>
        <authorList>
            <person name="Goeker M."/>
        </authorList>
    </citation>
    <scope>NUCLEOTIDE SEQUENCE [LARGE SCALE GENOMIC DNA]</scope>
    <source>
        <strain evidence="1 2">DSM 23837</strain>
    </source>
</reference>
<protein>
    <submittedName>
        <fullName evidence="1">Na+-translocating ferredoxin:NAD+ oxidoreductase RnfG subunit</fullName>
    </submittedName>
</protein>
<comment type="caution">
    <text evidence="1">The sequence shown here is derived from an EMBL/GenBank/DDBJ whole genome shotgun (WGS) entry which is preliminary data.</text>
</comment>
<evidence type="ECO:0000313" key="1">
    <source>
        <dbReference type="EMBL" id="MDQ0175096.1"/>
    </source>
</evidence>
<accession>A0ABT9WPI9</accession>
<proteinExistence type="predicted"/>
<dbReference type="RefSeq" id="WP_307227109.1">
    <property type="nucleotide sequence ID" value="NZ_JAUSTT010000004.1"/>
</dbReference>
<evidence type="ECO:0000313" key="2">
    <source>
        <dbReference type="Proteomes" id="UP001223586"/>
    </source>
</evidence>
<keyword evidence="2" id="KW-1185">Reference proteome</keyword>
<dbReference type="Proteomes" id="UP001223586">
    <property type="component" value="Unassembled WGS sequence"/>
</dbReference>